<sequence length="191" mass="21572">MGPHIFVRNGKHMVNLRPDPPEIKSWDDTARAEWDERLLKEKRERRIMRKQEWAQLTPLEQFERDAARQRADIKPIVLQARALLARGARYEMLTSEQQSCLDLQNHIDAAEHERAKGTARNPKRIRLFLNELETGGHSNGNLAFSGDKDSKGGTGDESERDSSDGSSRDEGGGDEGSERETGDEGDCDESE</sequence>
<dbReference type="Proteomes" id="UP000054988">
    <property type="component" value="Unassembled WGS sequence"/>
</dbReference>
<feature type="compositionally biased region" description="Basic and acidic residues" evidence="1">
    <location>
        <begin position="160"/>
        <end position="182"/>
    </location>
</feature>
<dbReference type="EMBL" id="LATX01001206">
    <property type="protein sequence ID" value="KTB43300.1"/>
    <property type="molecule type" value="Genomic_DNA"/>
</dbReference>
<proteinExistence type="predicted"/>
<organism evidence="2 3">
    <name type="scientific">Moniliophthora roreri</name>
    <name type="common">Frosty pod rot fungus</name>
    <name type="synonym">Monilia roreri</name>
    <dbReference type="NCBI Taxonomy" id="221103"/>
    <lineage>
        <taxon>Eukaryota</taxon>
        <taxon>Fungi</taxon>
        <taxon>Dikarya</taxon>
        <taxon>Basidiomycota</taxon>
        <taxon>Agaricomycotina</taxon>
        <taxon>Agaricomycetes</taxon>
        <taxon>Agaricomycetidae</taxon>
        <taxon>Agaricales</taxon>
        <taxon>Marasmiineae</taxon>
        <taxon>Marasmiaceae</taxon>
        <taxon>Moniliophthora</taxon>
    </lineage>
</organism>
<gene>
    <name evidence="2" type="ORF">WG66_4121</name>
</gene>
<evidence type="ECO:0000313" key="2">
    <source>
        <dbReference type="EMBL" id="KTB43300.1"/>
    </source>
</evidence>
<accession>A0A0W0G3Z4</accession>
<dbReference type="AlphaFoldDB" id="A0A0W0G3Z4"/>
<reference evidence="2 3" key="1">
    <citation type="submission" date="2015-12" db="EMBL/GenBank/DDBJ databases">
        <title>Draft genome sequence of Moniliophthora roreri, the causal agent of frosty pod rot of cacao.</title>
        <authorList>
            <person name="Aime M.C."/>
            <person name="Diaz-Valderrama J.R."/>
            <person name="Kijpornyongpan T."/>
            <person name="Phillips-Mora W."/>
        </authorList>
    </citation>
    <scope>NUCLEOTIDE SEQUENCE [LARGE SCALE GENOMIC DNA]</scope>
    <source>
        <strain evidence="2 3">MCA 2952</strain>
    </source>
</reference>
<protein>
    <submittedName>
        <fullName evidence="2">Uncharacterized protein</fullName>
    </submittedName>
</protein>
<comment type="caution">
    <text evidence="2">The sequence shown here is derived from an EMBL/GenBank/DDBJ whole genome shotgun (WGS) entry which is preliminary data.</text>
</comment>
<feature type="region of interest" description="Disordered" evidence="1">
    <location>
        <begin position="136"/>
        <end position="191"/>
    </location>
</feature>
<evidence type="ECO:0000256" key="1">
    <source>
        <dbReference type="SAM" id="MobiDB-lite"/>
    </source>
</evidence>
<name>A0A0W0G3Z4_MONRR</name>
<evidence type="ECO:0000313" key="3">
    <source>
        <dbReference type="Proteomes" id="UP000054988"/>
    </source>
</evidence>